<evidence type="ECO:0000313" key="2">
    <source>
        <dbReference type="EMBL" id="KAF2495435.1"/>
    </source>
</evidence>
<reference evidence="2" key="1">
    <citation type="journal article" date="2020" name="Stud. Mycol.">
        <title>101 Dothideomycetes genomes: a test case for predicting lifestyles and emergence of pathogens.</title>
        <authorList>
            <person name="Haridas S."/>
            <person name="Albert R."/>
            <person name="Binder M."/>
            <person name="Bloem J."/>
            <person name="Labutti K."/>
            <person name="Salamov A."/>
            <person name="Andreopoulos B."/>
            <person name="Baker S."/>
            <person name="Barry K."/>
            <person name="Bills G."/>
            <person name="Bluhm B."/>
            <person name="Cannon C."/>
            <person name="Castanera R."/>
            <person name="Culley D."/>
            <person name="Daum C."/>
            <person name="Ezra D."/>
            <person name="Gonzalez J."/>
            <person name="Henrissat B."/>
            <person name="Kuo A."/>
            <person name="Liang C."/>
            <person name="Lipzen A."/>
            <person name="Lutzoni F."/>
            <person name="Magnuson J."/>
            <person name="Mondo S."/>
            <person name="Nolan M."/>
            <person name="Ohm R."/>
            <person name="Pangilinan J."/>
            <person name="Park H.-J."/>
            <person name="Ramirez L."/>
            <person name="Alfaro M."/>
            <person name="Sun H."/>
            <person name="Tritt A."/>
            <person name="Yoshinaga Y."/>
            <person name="Zwiers L.-H."/>
            <person name="Turgeon B."/>
            <person name="Goodwin S."/>
            <person name="Spatafora J."/>
            <person name="Crous P."/>
            <person name="Grigoriev I."/>
        </authorList>
    </citation>
    <scope>NUCLEOTIDE SEQUENCE</scope>
    <source>
        <strain evidence="2">CBS 269.34</strain>
    </source>
</reference>
<feature type="region of interest" description="Disordered" evidence="1">
    <location>
        <begin position="1"/>
        <end position="20"/>
    </location>
</feature>
<dbReference type="AlphaFoldDB" id="A0A6A6QSQ2"/>
<evidence type="ECO:0000313" key="3">
    <source>
        <dbReference type="Proteomes" id="UP000799750"/>
    </source>
</evidence>
<proteinExistence type="predicted"/>
<organism evidence="2 3">
    <name type="scientific">Lophium mytilinum</name>
    <dbReference type="NCBI Taxonomy" id="390894"/>
    <lineage>
        <taxon>Eukaryota</taxon>
        <taxon>Fungi</taxon>
        <taxon>Dikarya</taxon>
        <taxon>Ascomycota</taxon>
        <taxon>Pezizomycotina</taxon>
        <taxon>Dothideomycetes</taxon>
        <taxon>Pleosporomycetidae</taxon>
        <taxon>Mytilinidiales</taxon>
        <taxon>Mytilinidiaceae</taxon>
        <taxon>Lophium</taxon>
    </lineage>
</organism>
<accession>A0A6A6QSQ2</accession>
<protein>
    <submittedName>
        <fullName evidence="2">Uncharacterized protein</fullName>
    </submittedName>
</protein>
<name>A0A6A6QSQ2_9PEZI</name>
<dbReference type="EMBL" id="MU004189">
    <property type="protein sequence ID" value="KAF2495435.1"/>
    <property type="molecule type" value="Genomic_DNA"/>
</dbReference>
<evidence type="ECO:0000256" key="1">
    <source>
        <dbReference type="SAM" id="MobiDB-lite"/>
    </source>
</evidence>
<gene>
    <name evidence="2" type="ORF">BU16DRAFT_539390</name>
</gene>
<sequence>MSSAFPPAFQITPAPLPPGLPPGRATMVVLPIRANANTAASMAMPPPKPKRFPPKEKVQSQQQLQQMPVQAQVPVEDPKYTKMFRLNGFACTLSSHFKANVEVDVEANDLGTMQRSAAFHDLVNRPAYAFYYEATIRQWSESVSIATNLKERMGEKEAMKGGVWPWGKKF</sequence>
<dbReference type="Proteomes" id="UP000799750">
    <property type="component" value="Unassembled WGS sequence"/>
</dbReference>
<keyword evidence="3" id="KW-1185">Reference proteome</keyword>